<dbReference type="AlphaFoldDB" id="C2BEW7"/>
<dbReference type="PANTHER" id="PTHR43471:SF3">
    <property type="entry name" value="ABC TRANSPORTER PERMEASE PROTEIN NATB"/>
    <property type="match status" value="1"/>
</dbReference>
<feature type="transmembrane region" description="Helical" evidence="5">
    <location>
        <begin position="364"/>
        <end position="385"/>
    </location>
</feature>
<dbReference type="eggNOG" id="COG1668">
    <property type="taxonomic scope" value="Bacteria"/>
</dbReference>
<proteinExistence type="predicted"/>
<dbReference type="InterPro" id="IPR013525">
    <property type="entry name" value="ABC2_TM"/>
</dbReference>
<feature type="transmembrane region" description="Helical" evidence="5">
    <location>
        <begin position="30"/>
        <end position="53"/>
    </location>
</feature>
<evidence type="ECO:0000256" key="3">
    <source>
        <dbReference type="ARBA" id="ARBA00022989"/>
    </source>
</evidence>
<protein>
    <recommendedName>
        <fullName evidence="6">ABC-2 type transporter transmembrane domain-containing protein</fullName>
    </recommendedName>
</protein>
<keyword evidence="4 5" id="KW-0472">Membrane</keyword>
<feature type="transmembrane region" description="Helical" evidence="5">
    <location>
        <begin position="337"/>
        <end position="358"/>
    </location>
</feature>
<reference evidence="7 8" key="1">
    <citation type="submission" date="2008-10" db="EMBL/GenBank/DDBJ databases">
        <authorList>
            <person name="Qin X."/>
            <person name="Bachman B."/>
            <person name="Battles P."/>
            <person name="Bell A."/>
            <person name="Bess C."/>
            <person name="Bickham C."/>
            <person name="Chaboub L."/>
            <person name="Chen D."/>
            <person name="Coyle M."/>
            <person name="Deiros D.R."/>
            <person name="Dinh H."/>
            <person name="Forbes L."/>
            <person name="Fowler G."/>
            <person name="Francisco L."/>
            <person name="Fu Q."/>
            <person name="Gubbala S."/>
            <person name="Hale W."/>
            <person name="Han Y."/>
            <person name="Hemphill L."/>
            <person name="Highlander S.K."/>
            <person name="Hirani K."/>
            <person name="Hogues M."/>
            <person name="Jackson L."/>
            <person name="Jakkamsetti A."/>
            <person name="Javaid M."/>
            <person name="Jiang H."/>
            <person name="Korchina V."/>
            <person name="Kovar C."/>
            <person name="Lara F."/>
            <person name="Lee S."/>
            <person name="Mata R."/>
            <person name="Mathew T."/>
            <person name="Moen C."/>
            <person name="Morales K."/>
            <person name="Munidasa M."/>
            <person name="Nazareth L."/>
            <person name="Ngo R."/>
            <person name="Nguyen L."/>
            <person name="Okwuonu G."/>
            <person name="Ongeri F."/>
            <person name="Patil S."/>
            <person name="Petrosino J."/>
            <person name="Pham C."/>
            <person name="Pham P."/>
            <person name="Pu L.-L."/>
            <person name="Puazo M."/>
            <person name="Raj R."/>
            <person name="Reid J."/>
            <person name="Rouhana J."/>
            <person name="Saada N."/>
            <person name="Shang Y."/>
            <person name="Simmons D."/>
            <person name="Thornton R."/>
            <person name="Warren J."/>
            <person name="Weissenberger G."/>
            <person name="Zhang J."/>
            <person name="Zhang L."/>
            <person name="Zhou C."/>
            <person name="Zhu D."/>
            <person name="Muzny D."/>
            <person name="Worley K."/>
            <person name="Gibbs R."/>
        </authorList>
    </citation>
    <scope>NUCLEOTIDE SEQUENCE [LARGE SCALE GENOMIC DNA]</scope>
    <source>
        <strain evidence="7 8">ATCC 51172</strain>
    </source>
</reference>
<feature type="domain" description="ABC-2 type transporter transmembrane" evidence="6">
    <location>
        <begin position="31"/>
        <end position="386"/>
    </location>
</feature>
<comment type="caution">
    <text evidence="7">The sequence shown here is derived from an EMBL/GenBank/DDBJ whole genome shotgun (WGS) entry which is preliminary data.</text>
</comment>
<gene>
    <name evidence="7" type="ORF">HMPREF0072_0887</name>
</gene>
<keyword evidence="2 5" id="KW-0812">Transmembrane</keyword>
<comment type="subcellular location">
    <subcellularLocation>
        <location evidence="1">Membrane</location>
        <topology evidence="1">Multi-pass membrane protein</topology>
    </subcellularLocation>
</comment>
<accession>C2BEW7</accession>
<evidence type="ECO:0000256" key="2">
    <source>
        <dbReference type="ARBA" id="ARBA00022692"/>
    </source>
</evidence>
<dbReference type="PANTHER" id="PTHR43471">
    <property type="entry name" value="ABC TRANSPORTER PERMEASE"/>
    <property type="match status" value="1"/>
</dbReference>
<dbReference type="HOGENOM" id="CLU_046841_1_1_9"/>
<dbReference type="GO" id="GO:0016020">
    <property type="term" value="C:membrane"/>
    <property type="evidence" value="ECO:0007669"/>
    <property type="project" value="UniProtKB-SubCell"/>
</dbReference>
<organism evidence="7 8">
    <name type="scientific">Anaerococcus lactolyticus ATCC 51172</name>
    <dbReference type="NCBI Taxonomy" id="525254"/>
    <lineage>
        <taxon>Bacteria</taxon>
        <taxon>Bacillati</taxon>
        <taxon>Bacillota</taxon>
        <taxon>Tissierellia</taxon>
        <taxon>Tissierellales</taxon>
        <taxon>Peptoniphilaceae</taxon>
        <taxon>Anaerococcus</taxon>
    </lineage>
</organism>
<evidence type="ECO:0000259" key="6">
    <source>
        <dbReference type="Pfam" id="PF12698"/>
    </source>
</evidence>
<dbReference type="EMBL" id="ABYO01000192">
    <property type="protein sequence ID" value="EEI86498.1"/>
    <property type="molecule type" value="Genomic_DNA"/>
</dbReference>
<dbReference type="Pfam" id="PF12698">
    <property type="entry name" value="ABC2_membrane_3"/>
    <property type="match status" value="1"/>
</dbReference>
<keyword evidence="3 5" id="KW-1133">Transmembrane helix</keyword>
<feature type="transmembrane region" description="Helical" evidence="5">
    <location>
        <begin position="312"/>
        <end position="330"/>
    </location>
</feature>
<feature type="transmembrane region" description="Helical" evidence="5">
    <location>
        <begin position="275"/>
        <end position="300"/>
    </location>
</feature>
<dbReference type="GO" id="GO:0140359">
    <property type="term" value="F:ABC-type transporter activity"/>
    <property type="evidence" value="ECO:0007669"/>
    <property type="project" value="InterPro"/>
</dbReference>
<evidence type="ECO:0000313" key="8">
    <source>
        <dbReference type="Proteomes" id="UP000005984"/>
    </source>
</evidence>
<evidence type="ECO:0000313" key="7">
    <source>
        <dbReference type="EMBL" id="EEI86498.1"/>
    </source>
</evidence>
<feature type="transmembrane region" description="Helical" evidence="5">
    <location>
        <begin position="230"/>
        <end position="254"/>
    </location>
</feature>
<dbReference type="Proteomes" id="UP000005984">
    <property type="component" value="Unassembled WGS sequence"/>
</dbReference>
<evidence type="ECO:0000256" key="4">
    <source>
        <dbReference type="ARBA" id="ARBA00023136"/>
    </source>
</evidence>
<sequence>MKSLLERWKKMNRKLIVALDSFKKQIKSPAFWAMIFIPILVMLIPAGISYFLAKSDDAKLGSDGHKYQIVADENISPFFKGMENEYKIVSKEVAEKALKAEKIESYGEIIESKGQVKLTIETKTMGGNALSKLPLLANEIQNAINIKNAGLNDKQVGIFSTKADVKINQLDKGKSIMVYASYFILLMFMYFMLIMYSNVLVVDIATEKGSKMIEFIFSSVSAKDYFAGKILGNFFAIIVHSLIYIILGAISYFIAKSKGLLDMIKINISLDQRSLMLIAEIFIFIILSLLAYMIIAAMLGSLASKQEDASKVASPLMITIVAAFMVAMIFMNRPVNIFVKIASYVPYISVFFMPLRLIKGNCGIIEGGISIIILVASLYISYILASKVYKKHILNYSAASFFTRKRKKK</sequence>
<feature type="transmembrane region" description="Helical" evidence="5">
    <location>
        <begin position="176"/>
        <end position="196"/>
    </location>
</feature>
<dbReference type="STRING" id="525254.HMPREF0072_0887"/>
<name>C2BEW7_9FIRM</name>
<evidence type="ECO:0000256" key="5">
    <source>
        <dbReference type="SAM" id="Phobius"/>
    </source>
</evidence>
<evidence type="ECO:0000256" key="1">
    <source>
        <dbReference type="ARBA" id="ARBA00004141"/>
    </source>
</evidence>
<keyword evidence="8" id="KW-1185">Reference proteome</keyword>